<sequence>MTRSAPVPAPAVREMDIDGEVTLFHEPTQTALVLNETAGDVWRLVDGERTADDIVRLLASSYGAGPDDVRGGVEAALAQLAAHHVVDLPSPG</sequence>
<proteinExistence type="predicted"/>
<dbReference type="EMBL" id="JACHMM010000001">
    <property type="protein sequence ID" value="MBB5786206.1"/>
    <property type="molecule type" value="Genomic_DNA"/>
</dbReference>
<dbReference type="InterPro" id="IPR008792">
    <property type="entry name" value="PQQD"/>
</dbReference>
<dbReference type="Pfam" id="PF05402">
    <property type="entry name" value="PqqD"/>
    <property type="match status" value="1"/>
</dbReference>
<name>A0A7W9LJL3_9ACTN</name>
<gene>
    <name evidence="1" type="ORF">HD601_000781</name>
</gene>
<dbReference type="AlphaFoldDB" id="A0A7W9LJL3"/>
<evidence type="ECO:0000313" key="2">
    <source>
        <dbReference type="Proteomes" id="UP000542813"/>
    </source>
</evidence>
<reference evidence="1 2" key="1">
    <citation type="submission" date="2020-08" db="EMBL/GenBank/DDBJ databases">
        <title>Sequencing the genomes of 1000 actinobacteria strains.</title>
        <authorList>
            <person name="Klenk H.-P."/>
        </authorList>
    </citation>
    <scope>NUCLEOTIDE SEQUENCE [LARGE SCALE GENOMIC DNA]</scope>
    <source>
        <strain evidence="1 2">DSM 102122</strain>
    </source>
</reference>
<accession>A0A7W9LJL3</accession>
<protein>
    <submittedName>
        <fullName evidence="1">Uncharacterized protein (DUF111 family)</fullName>
    </submittedName>
</protein>
<dbReference type="RefSeq" id="WP_184819520.1">
    <property type="nucleotide sequence ID" value="NZ_JACHMM010000001.1"/>
</dbReference>
<evidence type="ECO:0000313" key="1">
    <source>
        <dbReference type="EMBL" id="MBB5786206.1"/>
    </source>
</evidence>
<keyword evidence="2" id="KW-1185">Reference proteome</keyword>
<organism evidence="1 2">
    <name type="scientific">Jiangella mangrovi</name>
    <dbReference type="NCBI Taxonomy" id="1524084"/>
    <lineage>
        <taxon>Bacteria</taxon>
        <taxon>Bacillati</taxon>
        <taxon>Actinomycetota</taxon>
        <taxon>Actinomycetes</taxon>
        <taxon>Jiangellales</taxon>
        <taxon>Jiangellaceae</taxon>
        <taxon>Jiangella</taxon>
    </lineage>
</organism>
<dbReference type="InterPro" id="IPR041881">
    <property type="entry name" value="PqqD_sf"/>
</dbReference>
<comment type="caution">
    <text evidence="1">The sequence shown here is derived from an EMBL/GenBank/DDBJ whole genome shotgun (WGS) entry which is preliminary data.</text>
</comment>
<dbReference type="Gene3D" id="1.10.10.1150">
    <property type="entry name" value="Coenzyme PQQ synthesis protein D (PqqD)"/>
    <property type="match status" value="1"/>
</dbReference>
<dbReference type="Proteomes" id="UP000542813">
    <property type="component" value="Unassembled WGS sequence"/>
</dbReference>